<dbReference type="PANTHER" id="PTHR48086">
    <property type="entry name" value="SODIUM/PROLINE SYMPORTER-RELATED"/>
    <property type="match status" value="1"/>
</dbReference>
<dbReference type="InterPro" id="IPR038377">
    <property type="entry name" value="Na/Glc_symporter_sf"/>
</dbReference>
<dbReference type="GO" id="GO:0015606">
    <property type="term" value="F:spermidine transmembrane transporter activity"/>
    <property type="evidence" value="ECO:0007669"/>
    <property type="project" value="TreeGrafter"/>
</dbReference>
<keyword evidence="5 9" id="KW-1133">Transmembrane helix</keyword>
<evidence type="ECO:0000313" key="11">
    <source>
        <dbReference type="Proteomes" id="UP000027361"/>
    </source>
</evidence>
<dbReference type="InterPro" id="IPR050277">
    <property type="entry name" value="Sodium:Solute_Symporter"/>
</dbReference>
<dbReference type="Gene3D" id="1.20.1730.10">
    <property type="entry name" value="Sodium/glucose cotransporter"/>
    <property type="match status" value="1"/>
</dbReference>
<feature type="transmembrane region" description="Helical" evidence="9">
    <location>
        <begin position="172"/>
        <end position="191"/>
    </location>
</feature>
<dbReference type="GO" id="GO:0005886">
    <property type="term" value="C:plasma membrane"/>
    <property type="evidence" value="ECO:0007669"/>
    <property type="project" value="TreeGrafter"/>
</dbReference>
<evidence type="ECO:0000256" key="1">
    <source>
        <dbReference type="ARBA" id="ARBA00004141"/>
    </source>
</evidence>
<name>A0A066W161_TILAU</name>
<protein>
    <recommendedName>
        <fullName evidence="12">Urea transporter</fullName>
    </recommendedName>
</protein>
<evidence type="ECO:0000256" key="9">
    <source>
        <dbReference type="SAM" id="Phobius"/>
    </source>
</evidence>
<accession>A0A066W161</accession>
<dbReference type="OrthoDB" id="6132759at2759"/>
<feature type="transmembrane region" description="Helical" evidence="9">
    <location>
        <begin position="355"/>
        <end position="376"/>
    </location>
</feature>
<feature type="transmembrane region" description="Helical" evidence="9">
    <location>
        <begin position="20"/>
        <end position="41"/>
    </location>
</feature>
<sequence length="495" mass="53448">MSSSLLFGYPQLAVIPNAGILGLAAYSFATIAPLWVFAFLGPQIRKLAPEGFTLSQYIRVRFGWPLGVLAAVVFVGFMLCFMIVELNTYGSVVSLLGGVNPTIAALTVAITTTIYTAYGGFKASLWTDNVNAIIISIFIILAAIATGVKIKIDPSRIESSGLLKPQRLGGELWYILTVAIVFSQMFNQGFWQRAFASKNDRTLYWSVGLATVPLFAICFLVGMTGPLAWWSGLFDGPTAEDDGSQTFFYVLATLPKLVQGVILVLAGALSSSAYDTLQSAQISTIENDVLLGRANIWICRAILICLNIPAVVLAVKNVNILQVFLVADVLAVAILPPVFLGLIPQLWFLDGFDAFIGAAGGFFSIFLAGLMIYGNADEAGALITLPQGLYIDDNSVLAVFFAAPIGSIVFTFVAFLARAGAMWAFCRFTGHEYTVFHKRHFDTSAFALPEDRPAGFHSIHGTGSPDDRRKLSDEDSKGAAEVETATETEIESKRH</sequence>
<evidence type="ECO:0000256" key="3">
    <source>
        <dbReference type="ARBA" id="ARBA00022448"/>
    </source>
</evidence>
<keyword evidence="4 9" id="KW-0812">Transmembrane</keyword>
<comment type="similarity">
    <text evidence="2 7">Belongs to the sodium:solute symporter (SSF) (TC 2.A.21) family.</text>
</comment>
<evidence type="ECO:0000256" key="5">
    <source>
        <dbReference type="ARBA" id="ARBA00022989"/>
    </source>
</evidence>
<evidence type="ECO:0000256" key="7">
    <source>
        <dbReference type="RuleBase" id="RU362091"/>
    </source>
</evidence>
<reference evidence="10 11" key="1">
    <citation type="submission" date="2014-05" db="EMBL/GenBank/DDBJ databases">
        <title>Draft genome sequence of a rare smut relative, Tilletiaria anomala UBC 951.</title>
        <authorList>
            <consortium name="DOE Joint Genome Institute"/>
            <person name="Toome M."/>
            <person name="Kuo A."/>
            <person name="Henrissat B."/>
            <person name="Lipzen A."/>
            <person name="Tritt A."/>
            <person name="Yoshinaga Y."/>
            <person name="Zane M."/>
            <person name="Barry K."/>
            <person name="Grigoriev I.V."/>
            <person name="Spatafora J.W."/>
            <person name="Aimea M.C."/>
        </authorList>
    </citation>
    <scope>NUCLEOTIDE SEQUENCE [LARGE SCALE GENOMIC DNA]</scope>
    <source>
        <strain evidence="10 11">UBC 951</strain>
    </source>
</reference>
<evidence type="ECO:0000256" key="4">
    <source>
        <dbReference type="ARBA" id="ARBA00022692"/>
    </source>
</evidence>
<feature type="transmembrane region" description="Helical" evidence="9">
    <location>
        <begin position="320"/>
        <end position="343"/>
    </location>
</feature>
<keyword evidence="6 9" id="KW-0472">Membrane</keyword>
<feature type="transmembrane region" description="Helical" evidence="9">
    <location>
        <begin position="130"/>
        <end position="152"/>
    </location>
</feature>
<feature type="region of interest" description="Disordered" evidence="8">
    <location>
        <begin position="456"/>
        <end position="495"/>
    </location>
</feature>
<evidence type="ECO:0000313" key="10">
    <source>
        <dbReference type="EMBL" id="KDN46278.1"/>
    </source>
</evidence>
<organism evidence="10 11">
    <name type="scientific">Tilletiaria anomala (strain ATCC 24038 / CBS 436.72 / UBC 951)</name>
    <dbReference type="NCBI Taxonomy" id="1037660"/>
    <lineage>
        <taxon>Eukaryota</taxon>
        <taxon>Fungi</taxon>
        <taxon>Dikarya</taxon>
        <taxon>Basidiomycota</taxon>
        <taxon>Ustilaginomycotina</taxon>
        <taxon>Exobasidiomycetes</taxon>
        <taxon>Georgefischeriales</taxon>
        <taxon>Tilletiariaceae</taxon>
        <taxon>Tilletiaria</taxon>
    </lineage>
</organism>
<dbReference type="GeneID" id="25261287"/>
<feature type="transmembrane region" description="Helical" evidence="9">
    <location>
        <begin position="396"/>
        <end position="417"/>
    </location>
</feature>
<feature type="compositionally biased region" description="Basic and acidic residues" evidence="8">
    <location>
        <begin position="465"/>
        <end position="480"/>
    </location>
</feature>
<keyword evidence="11" id="KW-1185">Reference proteome</keyword>
<evidence type="ECO:0008006" key="12">
    <source>
        <dbReference type="Google" id="ProtNLM"/>
    </source>
</evidence>
<dbReference type="InParanoid" id="A0A066W161"/>
<dbReference type="OMA" id="NIWYIRA"/>
<dbReference type="InterPro" id="IPR001734">
    <property type="entry name" value="Na/solute_symporter"/>
</dbReference>
<dbReference type="Pfam" id="PF00474">
    <property type="entry name" value="SSF"/>
    <property type="match status" value="1"/>
</dbReference>
<dbReference type="HOGENOM" id="CLU_023225_0_0_1"/>
<feature type="transmembrane region" description="Helical" evidence="9">
    <location>
        <begin position="96"/>
        <end position="118"/>
    </location>
</feature>
<feature type="transmembrane region" description="Helical" evidence="9">
    <location>
        <begin position="290"/>
        <end position="314"/>
    </location>
</feature>
<dbReference type="PROSITE" id="PS50283">
    <property type="entry name" value="NA_SOLUT_SYMP_3"/>
    <property type="match status" value="1"/>
</dbReference>
<comment type="subcellular location">
    <subcellularLocation>
        <location evidence="1">Membrane</location>
        <topology evidence="1">Multi-pass membrane protein</topology>
    </subcellularLocation>
</comment>
<gene>
    <name evidence="10" type="ORF">K437DRAFT_108746</name>
</gene>
<dbReference type="EMBL" id="JMSN01000036">
    <property type="protein sequence ID" value="KDN46278.1"/>
    <property type="molecule type" value="Genomic_DNA"/>
</dbReference>
<feature type="transmembrane region" description="Helical" evidence="9">
    <location>
        <begin position="62"/>
        <end position="84"/>
    </location>
</feature>
<dbReference type="AlphaFoldDB" id="A0A066W161"/>
<evidence type="ECO:0000256" key="2">
    <source>
        <dbReference type="ARBA" id="ARBA00006434"/>
    </source>
</evidence>
<dbReference type="RefSeq" id="XP_013243489.1">
    <property type="nucleotide sequence ID" value="XM_013388035.1"/>
</dbReference>
<proteinExistence type="inferred from homology"/>
<evidence type="ECO:0000256" key="8">
    <source>
        <dbReference type="SAM" id="MobiDB-lite"/>
    </source>
</evidence>
<keyword evidence="3" id="KW-0813">Transport</keyword>
<dbReference type="Proteomes" id="UP000027361">
    <property type="component" value="Unassembled WGS sequence"/>
</dbReference>
<feature type="transmembrane region" description="Helical" evidence="9">
    <location>
        <begin position="247"/>
        <end position="269"/>
    </location>
</feature>
<comment type="caution">
    <text evidence="10">The sequence shown here is derived from an EMBL/GenBank/DDBJ whole genome shotgun (WGS) entry which is preliminary data.</text>
</comment>
<dbReference type="STRING" id="1037660.A0A066W161"/>
<evidence type="ECO:0000256" key="6">
    <source>
        <dbReference type="ARBA" id="ARBA00023136"/>
    </source>
</evidence>
<feature type="transmembrane region" description="Helical" evidence="9">
    <location>
        <begin position="203"/>
        <end position="227"/>
    </location>
</feature>
<dbReference type="PANTHER" id="PTHR48086:SF10">
    <property type="entry name" value="AGR155CP"/>
    <property type="match status" value="1"/>
</dbReference>